<evidence type="ECO:0008006" key="3">
    <source>
        <dbReference type="Google" id="ProtNLM"/>
    </source>
</evidence>
<organism evidence="1 2">
    <name type="scientific">Novosphingobium piscinae</name>
    <dbReference type="NCBI Taxonomy" id="1507448"/>
    <lineage>
        <taxon>Bacteria</taxon>
        <taxon>Pseudomonadati</taxon>
        <taxon>Pseudomonadota</taxon>
        <taxon>Alphaproteobacteria</taxon>
        <taxon>Sphingomonadales</taxon>
        <taxon>Sphingomonadaceae</taxon>
        <taxon>Novosphingobium</taxon>
    </lineage>
</organism>
<evidence type="ECO:0000313" key="2">
    <source>
        <dbReference type="Proteomes" id="UP000551327"/>
    </source>
</evidence>
<dbReference type="RefSeq" id="WP_185678801.1">
    <property type="nucleotide sequence ID" value="NZ_JACLAX010000005.1"/>
</dbReference>
<reference evidence="1 2" key="1">
    <citation type="submission" date="2020-08" db="EMBL/GenBank/DDBJ databases">
        <title>The genome sequence of type strain Novosphingobium piscinae KCTC 42194.</title>
        <authorList>
            <person name="Liu Y."/>
        </authorList>
    </citation>
    <scope>NUCLEOTIDE SEQUENCE [LARGE SCALE GENOMIC DNA]</scope>
    <source>
        <strain evidence="1 2">KCTC 42194</strain>
    </source>
</reference>
<keyword evidence="2" id="KW-1185">Reference proteome</keyword>
<evidence type="ECO:0000313" key="1">
    <source>
        <dbReference type="EMBL" id="MBC2668916.1"/>
    </source>
</evidence>
<proteinExistence type="predicted"/>
<dbReference type="EMBL" id="JACLAX010000005">
    <property type="protein sequence ID" value="MBC2668916.1"/>
    <property type="molecule type" value="Genomic_DNA"/>
</dbReference>
<sequence>MIGPSATPPALETPVIDHTRPAAADQPAPEFVPVPRTCNRHDGWTAARQAGFIAALVQTGSVRAAAHAVNMAPEGAYQLRRHPRAASFRKAWEAALAAGVQRLEDIAMERALNGTEEPVYSYGKLVGTRIVHNDRLLMFLLRNRAPARFAASQTRVGLVTPSELKRLKKQWRKEWEAELRDPVSAEKVRQSIEDKLAQLRDSIIDRTSPRTALLYAQWQASNAEDARKGAHWWEEDGALYDDGTAPGDYAAVEDGSGG</sequence>
<dbReference type="AlphaFoldDB" id="A0A7X1FXN8"/>
<accession>A0A7X1FXN8</accession>
<gene>
    <name evidence="1" type="ORF">H7F53_07155</name>
</gene>
<comment type="caution">
    <text evidence="1">The sequence shown here is derived from an EMBL/GenBank/DDBJ whole genome shotgun (WGS) entry which is preliminary data.</text>
</comment>
<name>A0A7X1FXN8_9SPHN</name>
<dbReference type="Proteomes" id="UP000551327">
    <property type="component" value="Unassembled WGS sequence"/>
</dbReference>
<protein>
    <recommendedName>
        <fullName evidence="3">Terminase small subunit</fullName>
    </recommendedName>
</protein>